<dbReference type="PANTHER" id="PTHR23095">
    <property type="entry name" value="PARANEOPLASTIC ANTIGEN"/>
    <property type="match status" value="1"/>
</dbReference>
<name>G7NN08_MACMU</name>
<evidence type="ECO:0000256" key="1">
    <source>
        <dbReference type="SAM" id="MobiDB-lite"/>
    </source>
</evidence>
<dbReference type="Pfam" id="PF20846">
    <property type="entry name" value="PNMA_N"/>
    <property type="match status" value="1"/>
</dbReference>
<dbReference type="PANTHER" id="PTHR23095:SF21">
    <property type="entry name" value="PARANEOPLASTIC ANTIGEN-LIKE PROTEIN 8A"/>
    <property type="match status" value="1"/>
</dbReference>
<feature type="compositionally biased region" description="Basic residues" evidence="1">
    <location>
        <begin position="215"/>
        <end position="233"/>
    </location>
</feature>
<feature type="domain" description="Paraneoplastic antigen Ma-like N-terminal" evidence="2">
    <location>
        <begin position="1"/>
        <end position="80"/>
    </location>
</feature>
<proteinExistence type="predicted"/>
<organism evidence="4">
    <name type="scientific">Macaca mulatta</name>
    <name type="common">Rhesus macaque</name>
    <dbReference type="NCBI Taxonomy" id="9544"/>
    <lineage>
        <taxon>Eukaryota</taxon>
        <taxon>Metazoa</taxon>
        <taxon>Chordata</taxon>
        <taxon>Craniata</taxon>
        <taxon>Vertebrata</taxon>
        <taxon>Euteleostomi</taxon>
        <taxon>Mammalia</taxon>
        <taxon>Eutheria</taxon>
        <taxon>Euarchontoglires</taxon>
        <taxon>Primates</taxon>
        <taxon>Haplorrhini</taxon>
        <taxon>Catarrhini</taxon>
        <taxon>Cercopithecidae</taxon>
        <taxon>Cercopithecinae</taxon>
        <taxon>Macaca</taxon>
    </lineage>
</organism>
<dbReference type="InterPro" id="IPR026523">
    <property type="entry name" value="PNMA"/>
</dbReference>
<accession>G7NN08</accession>
<feature type="compositionally biased region" description="Basic and acidic residues" evidence="1">
    <location>
        <begin position="298"/>
        <end position="310"/>
    </location>
</feature>
<feature type="compositionally biased region" description="Polar residues" evidence="1">
    <location>
        <begin position="195"/>
        <end position="205"/>
    </location>
</feature>
<evidence type="ECO:0000313" key="4">
    <source>
        <dbReference type="EMBL" id="EHH30178.1"/>
    </source>
</evidence>
<feature type="compositionally biased region" description="Polar residues" evidence="1">
    <location>
        <begin position="389"/>
        <end position="400"/>
    </location>
</feature>
<evidence type="ECO:0008006" key="5">
    <source>
        <dbReference type="Google" id="ProtNLM"/>
    </source>
</evidence>
<dbReference type="AlphaFoldDB" id="G7NN08"/>
<protein>
    <recommendedName>
        <fullName evidence="5">PNMA-like protein 1</fullName>
    </recommendedName>
</protein>
<sequence>MEVDIHRSLLVTGIPEDCGQAEIEETLNGVLSPLGPYRVLNKIFVREENVKAALIEVGEGVNLSTIPREFPGRGGVWRVVCRDPTQDAEFLKNLNEFLDAEGRTWEDVVRLLQLNHPTLSQNQHQPPENWAEALGVLLGAVVQIIFCMDAEIRSREEARAHEAAEFEEMTAWALAAGKKVKKEPGLAAEVGSALKTENPNNWNATEDQHDPPKPLVRKAGAKTRSRRKKQKKNPKQEAVPWKKPKGINSNSTANLEDPEAGDAESMAISEPIKGSRKPCVKQEELALKKPMAKCAWKGPREPSQDARAEAESPGGASESDQDGGHESPPKKKAMAWVSAKNPMRKKKKVSLGPVSYVLVDSEDGRKKPVMPKKGPGSRREASVQKAPRGQQSAEATASTSRDLKAKPEGSPRRATNGENDSRSDWAVIQQVDEAGLARCDRWGQRNLRRWWVKRVMRRTLVHGGRWMTHQLRRVRAQTALPGAPEG</sequence>
<feature type="compositionally biased region" description="Basic and acidic residues" evidence="1">
    <location>
        <begin position="401"/>
        <end position="411"/>
    </location>
</feature>
<dbReference type="InterPro" id="IPR048271">
    <property type="entry name" value="PNMA_N"/>
</dbReference>
<feature type="domain" description="Paraneoplastic antigen-like protein 8A C-terminal" evidence="3">
    <location>
        <begin position="126"/>
        <end position="348"/>
    </location>
</feature>
<dbReference type="Proteomes" id="UP000013456">
    <property type="component" value="Chromosome 19"/>
</dbReference>
<evidence type="ECO:0000259" key="3">
    <source>
        <dbReference type="Pfam" id="PF20847"/>
    </source>
</evidence>
<feature type="region of interest" description="Disordered" evidence="1">
    <location>
        <begin position="193"/>
        <end position="425"/>
    </location>
</feature>
<evidence type="ECO:0000259" key="2">
    <source>
        <dbReference type="Pfam" id="PF20846"/>
    </source>
</evidence>
<gene>
    <name evidence="4" type="ORF">EGK_10792</name>
</gene>
<reference evidence="4" key="1">
    <citation type="journal article" date="2011" name="Nat. Biotechnol.">
        <title>Genome sequencing and comparison of two nonhuman primate animal models, the cynomolgus and Chinese rhesus macaques.</title>
        <authorList>
            <person name="Yan G."/>
            <person name="Zhang G."/>
            <person name="Fang X."/>
            <person name="Zhang Y."/>
            <person name="Li C."/>
            <person name="Ling F."/>
            <person name="Cooper D.N."/>
            <person name="Li Q."/>
            <person name="Li Y."/>
            <person name="van Gool A.J."/>
            <person name="Du H."/>
            <person name="Chen J."/>
            <person name="Chen R."/>
            <person name="Zhang P."/>
            <person name="Huang Z."/>
            <person name="Thompson J.R."/>
            <person name="Meng Y."/>
            <person name="Bai Y."/>
            <person name="Wang J."/>
            <person name="Zhuo M."/>
            <person name="Wang T."/>
            <person name="Huang Y."/>
            <person name="Wei L."/>
            <person name="Li J."/>
            <person name="Wang Z."/>
            <person name="Hu H."/>
            <person name="Yang P."/>
            <person name="Le L."/>
            <person name="Stenson P.D."/>
            <person name="Li B."/>
            <person name="Liu X."/>
            <person name="Ball E.V."/>
            <person name="An N."/>
            <person name="Huang Q."/>
            <person name="Zhang Y."/>
            <person name="Fan W."/>
            <person name="Zhang X."/>
            <person name="Li Y."/>
            <person name="Wang W."/>
            <person name="Katze M.G."/>
            <person name="Su B."/>
            <person name="Nielsen R."/>
            <person name="Yang H."/>
            <person name="Wang J."/>
            <person name="Wang X."/>
            <person name="Wang J."/>
        </authorList>
    </citation>
    <scope>NUCLEOTIDE SEQUENCE [LARGE SCALE GENOMIC DNA]</scope>
    <source>
        <strain evidence="4">CR-5</strain>
    </source>
</reference>
<dbReference type="EMBL" id="CM001271">
    <property type="protein sequence ID" value="EHH30178.1"/>
    <property type="molecule type" value="Genomic_DNA"/>
</dbReference>
<dbReference type="Pfam" id="PF20847">
    <property type="entry name" value="PNM8A"/>
    <property type="match status" value="1"/>
</dbReference>
<dbReference type="InterPro" id="IPR049131">
    <property type="entry name" value="PNM8A_C"/>
</dbReference>